<dbReference type="InterPro" id="IPR036282">
    <property type="entry name" value="Glutathione-S-Trfase_C_sf"/>
</dbReference>
<protein>
    <submittedName>
        <fullName evidence="1">Uncharacterized protein</fullName>
    </submittedName>
</protein>
<accession>N1QVD1</accession>
<name>N1QVD1_AEGTA</name>
<dbReference type="EnsemblPlants" id="EMT14320">
    <property type="protein sequence ID" value="EMT14320"/>
    <property type="gene ID" value="F775_03279"/>
</dbReference>
<reference evidence="1" key="1">
    <citation type="submission" date="2015-06" db="UniProtKB">
        <authorList>
            <consortium name="EnsemblPlants"/>
        </authorList>
    </citation>
    <scope>IDENTIFICATION</scope>
</reference>
<dbReference type="SUPFAM" id="SSF47616">
    <property type="entry name" value="GST C-terminal domain-like"/>
    <property type="match status" value="1"/>
</dbReference>
<dbReference type="Gene3D" id="1.20.1050.10">
    <property type="match status" value="1"/>
</dbReference>
<organism evidence="1">
    <name type="scientific">Aegilops tauschii</name>
    <name type="common">Tausch's goatgrass</name>
    <name type="synonym">Aegilops squarrosa</name>
    <dbReference type="NCBI Taxonomy" id="37682"/>
    <lineage>
        <taxon>Eukaryota</taxon>
        <taxon>Viridiplantae</taxon>
        <taxon>Streptophyta</taxon>
        <taxon>Embryophyta</taxon>
        <taxon>Tracheophyta</taxon>
        <taxon>Spermatophyta</taxon>
        <taxon>Magnoliopsida</taxon>
        <taxon>Liliopsida</taxon>
        <taxon>Poales</taxon>
        <taxon>Poaceae</taxon>
        <taxon>BOP clade</taxon>
        <taxon>Pooideae</taxon>
        <taxon>Triticodae</taxon>
        <taxon>Triticeae</taxon>
        <taxon>Triticinae</taxon>
        <taxon>Aegilops</taxon>
    </lineage>
</organism>
<evidence type="ECO:0000313" key="1">
    <source>
        <dbReference type="EnsemblPlants" id="EMT14320"/>
    </source>
</evidence>
<dbReference type="AlphaFoldDB" id="N1QVD1"/>
<sequence length="85" mass="9265">MASKDKLKLLGTWVSPWAARLVILWKLAFTANRDEEKTDGIKHMLAGVMTLEGALKERANGKPFFGGASVGYVDTRWSVGVSLGN</sequence>
<proteinExistence type="predicted"/>